<dbReference type="Pfam" id="PF13483">
    <property type="entry name" value="Lactamase_B_3"/>
    <property type="match status" value="1"/>
</dbReference>
<reference evidence="3" key="1">
    <citation type="journal article" date="2019" name="Int. J. Syst. Evol. Microbiol.">
        <title>The Global Catalogue of Microorganisms (GCM) 10K type strain sequencing project: providing services to taxonomists for standard genome sequencing and annotation.</title>
        <authorList>
            <consortium name="The Broad Institute Genomics Platform"/>
            <consortium name="The Broad Institute Genome Sequencing Center for Infectious Disease"/>
            <person name="Wu L."/>
            <person name="Ma J."/>
        </authorList>
    </citation>
    <scope>NUCLEOTIDE SEQUENCE [LARGE SCALE GENOMIC DNA]</scope>
    <source>
        <strain evidence="3">JCM 16898</strain>
    </source>
</reference>
<dbReference type="InterPro" id="IPR050114">
    <property type="entry name" value="UPF0173_UPF0282_UlaG_hydrolase"/>
</dbReference>
<evidence type="ECO:0000259" key="1">
    <source>
        <dbReference type="SMART" id="SM00849"/>
    </source>
</evidence>
<organism evidence="2 3">
    <name type="scientific">Amycolatopsis ultiminotia</name>
    <dbReference type="NCBI Taxonomy" id="543629"/>
    <lineage>
        <taxon>Bacteria</taxon>
        <taxon>Bacillati</taxon>
        <taxon>Actinomycetota</taxon>
        <taxon>Actinomycetes</taxon>
        <taxon>Pseudonocardiales</taxon>
        <taxon>Pseudonocardiaceae</taxon>
        <taxon>Amycolatopsis</taxon>
    </lineage>
</organism>
<evidence type="ECO:0000313" key="3">
    <source>
        <dbReference type="Proteomes" id="UP001500689"/>
    </source>
</evidence>
<gene>
    <name evidence="2" type="ORF">GCM10022222_06520</name>
</gene>
<dbReference type="EMBL" id="BAAAZN010000001">
    <property type="protein sequence ID" value="GAA3526245.1"/>
    <property type="molecule type" value="Genomic_DNA"/>
</dbReference>
<accession>A0ABP6V3R8</accession>
<dbReference type="SMART" id="SM00849">
    <property type="entry name" value="Lactamase_B"/>
    <property type="match status" value="1"/>
</dbReference>
<keyword evidence="3" id="KW-1185">Reference proteome</keyword>
<dbReference type="SUPFAM" id="SSF56281">
    <property type="entry name" value="Metallo-hydrolase/oxidoreductase"/>
    <property type="match status" value="1"/>
</dbReference>
<feature type="domain" description="Metallo-beta-lactamase" evidence="1">
    <location>
        <begin position="7"/>
        <end position="178"/>
    </location>
</feature>
<protein>
    <submittedName>
        <fullName evidence="2">MBL fold metallo-hydrolase</fullName>
    </submittedName>
</protein>
<dbReference type="Proteomes" id="UP001500689">
    <property type="component" value="Unassembled WGS sequence"/>
</dbReference>
<comment type="caution">
    <text evidence="2">The sequence shown here is derived from an EMBL/GenBank/DDBJ whole genome shotgun (WGS) entry which is preliminary data.</text>
</comment>
<dbReference type="PANTHER" id="PTHR43546">
    <property type="entry name" value="UPF0173 METAL-DEPENDENT HYDROLASE MJ1163-RELATED"/>
    <property type="match status" value="1"/>
</dbReference>
<dbReference type="RefSeq" id="WP_344855048.1">
    <property type="nucleotide sequence ID" value="NZ_BAAAZN010000001.1"/>
</dbReference>
<dbReference type="PANTHER" id="PTHR43546:SF3">
    <property type="entry name" value="UPF0173 METAL-DEPENDENT HYDROLASE MJ1163"/>
    <property type="match status" value="1"/>
</dbReference>
<evidence type="ECO:0000313" key="2">
    <source>
        <dbReference type="EMBL" id="GAA3526245.1"/>
    </source>
</evidence>
<dbReference type="InterPro" id="IPR001279">
    <property type="entry name" value="Metallo-B-lactamas"/>
</dbReference>
<dbReference type="Gene3D" id="3.60.15.10">
    <property type="entry name" value="Ribonuclease Z/Hydroxyacylglutathione hydrolase-like"/>
    <property type="match status" value="1"/>
</dbReference>
<dbReference type="InterPro" id="IPR036866">
    <property type="entry name" value="RibonucZ/Hydroxyglut_hydro"/>
</dbReference>
<name>A0ABP6V3R8_9PSEU</name>
<sequence>MRLTHFGHSCLLMETTVQGGATRVLFDPGTYSRDFEDLRNLNLVLITHGHPDHLDADRVRALAERNPEAAIVHSPGAAAALDGLSATAARPGDKLTVDGVDITVTGSGKHATIHPDLTGADNNGYLVDGVLLHPGDALDAPEAEVDVLLVPVGAPWLKIRESIDYVRTVRPGVVVPIHQAGLAEVHQRMHYALLRDLAPSGTEVVVLDHATPYTV</sequence>
<proteinExistence type="predicted"/>